<accession>A0ABX7DXT2</accession>
<evidence type="ECO:0000256" key="7">
    <source>
        <dbReference type="SAM" id="Phobius"/>
    </source>
</evidence>
<keyword evidence="6 7" id="KW-0472">Membrane</keyword>
<keyword evidence="4 7" id="KW-0812">Transmembrane</keyword>
<evidence type="ECO:0000256" key="4">
    <source>
        <dbReference type="ARBA" id="ARBA00022692"/>
    </source>
</evidence>
<organism evidence="9 10">
    <name type="scientific">Heyndrickxia vini</name>
    <dbReference type="NCBI Taxonomy" id="1476025"/>
    <lineage>
        <taxon>Bacteria</taxon>
        <taxon>Bacillati</taxon>
        <taxon>Bacillota</taxon>
        <taxon>Bacilli</taxon>
        <taxon>Bacillales</taxon>
        <taxon>Bacillaceae</taxon>
        <taxon>Heyndrickxia</taxon>
    </lineage>
</organism>
<feature type="transmembrane region" description="Helical" evidence="7">
    <location>
        <begin position="58"/>
        <end position="78"/>
    </location>
</feature>
<reference evidence="9 10" key="1">
    <citation type="submission" date="2020-11" db="EMBL/GenBank/DDBJ databases">
        <title>Taxonomic evaluation of the Bacillus sporothermodurans group of bacteria based on whole genome sequences.</title>
        <authorList>
            <person name="Fiedler G."/>
            <person name="Herbstmann A.-D."/>
            <person name="Doll E."/>
            <person name="Wenning M."/>
            <person name="Brinks E."/>
            <person name="Kabisch J."/>
            <person name="Breitenwieser F."/>
            <person name="Lappann M."/>
            <person name="Boehnlein C."/>
            <person name="Franz C."/>
        </authorList>
    </citation>
    <scope>NUCLEOTIDE SEQUENCE [LARGE SCALE GENOMIC DNA]</scope>
    <source>
        <strain evidence="9 10">JCM 19841</strain>
    </source>
</reference>
<evidence type="ECO:0000256" key="2">
    <source>
        <dbReference type="ARBA" id="ARBA00008193"/>
    </source>
</evidence>
<comment type="subcellular location">
    <subcellularLocation>
        <location evidence="1">Cell membrane</location>
        <topology evidence="1">Multi-pass membrane protein</topology>
    </subcellularLocation>
</comment>
<feature type="transmembrane region" description="Helical" evidence="7">
    <location>
        <begin position="90"/>
        <end position="109"/>
    </location>
</feature>
<keyword evidence="5 7" id="KW-1133">Transmembrane helix</keyword>
<gene>
    <name evidence="9" type="ORF">I5776_14605</name>
</gene>
<dbReference type="PANTHER" id="PTHR30506:SF3">
    <property type="entry name" value="UPF0126 INNER MEMBRANE PROTEIN YADS-RELATED"/>
    <property type="match status" value="1"/>
</dbReference>
<evidence type="ECO:0000313" key="9">
    <source>
        <dbReference type="EMBL" id="QQZ08298.1"/>
    </source>
</evidence>
<dbReference type="RefSeq" id="WP_202777117.1">
    <property type="nucleotide sequence ID" value="NZ_CP065425.1"/>
</dbReference>
<proteinExistence type="inferred from homology"/>
<feature type="transmembrane region" description="Helical" evidence="7">
    <location>
        <begin position="148"/>
        <end position="164"/>
    </location>
</feature>
<protein>
    <submittedName>
        <fullName evidence="9">TRIC cation channel family protein</fullName>
    </submittedName>
</protein>
<dbReference type="InterPro" id="IPR005115">
    <property type="entry name" value="Gly_transporter"/>
</dbReference>
<dbReference type="EMBL" id="CP065425">
    <property type="protein sequence ID" value="QQZ08298.1"/>
    <property type="molecule type" value="Genomic_DNA"/>
</dbReference>
<feature type="transmembrane region" description="Helical" evidence="7">
    <location>
        <begin position="32"/>
        <end position="52"/>
    </location>
</feature>
<feature type="domain" description="Glycine transporter" evidence="8">
    <location>
        <begin position="91"/>
        <end position="162"/>
    </location>
</feature>
<sequence length="209" mass="23281">MSWLVLYVIGIISYAVSGALVALAARYSFIGIYVLGLTTSFGGAVIRNLIIGIPLSQIWNHLTILTVLVTLTIIIFLPMKWIRHRKRWGLFFDSIGLASFAIQGALAAVKVYDNLGITILASMFTGVGGGMIRDLLVCRKPLALKEEIHAVLTIICAICIWLNWTNPVQLTFIVIIVVTTRMFAVGYKWKLPLSYNLKRWKLSNKGSRL</sequence>
<keyword evidence="3" id="KW-1003">Cell membrane</keyword>
<dbReference type="Pfam" id="PF03458">
    <property type="entry name" value="Gly_transporter"/>
    <property type="match status" value="2"/>
</dbReference>
<feature type="transmembrane region" description="Helical" evidence="7">
    <location>
        <begin position="170"/>
        <end position="189"/>
    </location>
</feature>
<comment type="similarity">
    <text evidence="2">Belongs to the UPF0126 family.</text>
</comment>
<evidence type="ECO:0000256" key="1">
    <source>
        <dbReference type="ARBA" id="ARBA00004651"/>
    </source>
</evidence>
<evidence type="ECO:0000259" key="8">
    <source>
        <dbReference type="Pfam" id="PF03458"/>
    </source>
</evidence>
<evidence type="ECO:0000256" key="3">
    <source>
        <dbReference type="ARBA" id="ARBA00022475"/>
    </source>
</evidence>
<keyword evidence="10" id="KW-1185">Reference proteome</keyword>
<feature type="domain" description="Glycine transporter" evidence="8">
    <location>
        <begin position="5"/>
        <end position="77"/>
    </location>
</feature>
<feature type="transmembrane region" description="Helical" evidence="7">
    <location>
        <begin position="6"/>
        <end position="25"/>
    </location>
</feature>
<dbReference type="Proteomes" id="UP000595691">
    <property type="component" value="Chromosome"/>
</dbReference>
<dbReference type="PANTHER" id="PTHR30506">
    <property type="entry name" value="INNER MEMBRANE PROTEIN"/>
    <property type="match status" value="1"/>
</dbReference>
<name>A0ABX7DXT2_9BACI</name>
<evidence type="ECO:0000256" key="6">
    <source>
        <dbReference type="ARBA" id="ARBA00023136"/>
    </source>
</evidence>
<evidence type="ECO:0000313" key="10">
    <source>
        <dbReference type="Proteomes" id="UP000595691"/>
    </source>
</evidence>
<feature type="transmembrane region" description="Helical" evidence="7">
    <location>
        <begin position="115"/>
        <end position="136"/>
    </location>
</feature>
<evidence type="ECO:0000256" key="5">
    <source>
        <dbReference type="ARBA" id="ARBA00022989"/>
    </source>
</evidence>